<gene>
    <name evidence="10" type="ORF">M413DRAFT_438234</name>
</gene>
<evidence type="ECO:0000256" key="8">
    <source>
        <dbReference type="RuleBase" id="RU365004"/>
    </source>
</evidence>
<dbReference type="PANTHER" id="PTHR14773">
    <property type="entry name" value="WD REPEAT-CONTAINING PROTEIN 76"/>
    <property type="match status" value="1"/>
</dbReference>
<organism evidence="10 11">
    <name type="scientific">Hebeloma cylindrosporum</name>
    <dbReference type="NCBI Taxonomy" id="76867"/>
    <lineage>
        <taxon>Eukaryota</taxon>
        <taxon>Fungi</taxon>
        <taxon>Dikarya</taxon>
        <taxon>Basidiomycota</taxon>
        <taxon>Agaricomycotina</taxon>
        <taxon>Agaricomycetes</taxon>
        <taxon>Agaricomycetidae</taxon>
        <taxon>Agaricales</taxon>
        <taxon>Agaricineae</taxon>
        <taxon>Hymenogastraceae</taxon>
        <taxon>Hebeloma</taxon>
    </lineage>
</organism>
<protein>
    <recommendedName>
        <fullName evidence="2 8">DNA damage-binding protein CMR1</fullName>
    </recommendedName>
</protein>
<dbReference type="InterPro" id="IPR050853">
    <property type="entry name" value="WD_repeat_DNA-damage-binding"/>
</dbReference>
<dbReference type="SUPFAM" id="SSF50978">
    <property type="entry name" value="WD40 repeat-like"/>
    <property type="match status" value="1"/>
</dbReference>
<evidence type="ECO:0000256" key="4">
    <source>
        <dbReference type="ARBA" id="ARBA00022737"/>
    </source>
</evidence>
<feature type="region of interest" description="Disordered" evidence="9">
    <location>
        <begin position="42"/>
        <end position="95"/>
    </location>
</feature>
<dbReference type="SMART" id="SM00320">
    <property type="entry name" value="WD40"/>
    <property type="match status" value="5"/>
</dbReference>
<evidence type="ECO:0000313" key="11">
    <source>
        <dbReference type="Proteomes" id="UP000053424"/>
    </source>
</evidence>
<evidence type="ECO:0000256" key="9">
    <source>
        <dbReference type="SAM" id="MobiDB-lite"/>
    </source>
</evidence>
<keyword evidence="6 8" id="KW-0238">DNA-binding</keyword>
<evidence type="ECO:0000313" key="10">
    <source>
        <dbReference type="EMBL" id="KIM49066.1"/>
    </source>
</evidence>
<keyword evidence="11" id="KW-1185">Reference proteome</keyword>
<feature type="compositionally biased region" description="Basic and acidic residues" evidence="9">
    <location>
        <begin position="55"/>
        <end position="66"/>
    </location>
</feature>
<comment type="similarity">
    <text evidence="1 8">Belongs to the WD repeat DDB2/WDR76 family.</text>
</comment>
<accession>A0A0C3CZ11</accession>
<dbReference type="InterPro" id="IPR001680">
    <property type="entry name" value="WD40_rpt"/>
</dbReference>
<dbReference type="GO" id="GO:0006974">
    <property type="term" value="P:DNA damage response"/>
    <property type="evidence" value="ECO:0007669"/>
    <property type="project" value="UniProtKB-KW"/>
</dbReference>
<keyword evidence="3 7" id="KW-0853">WD repeat</keyword>
<evidence type="ECO:0000256" key="2">
    <source>
        <dbReference type="ARBA" id="ARBA00021132"/>
    </source>
</evidence>
<dbReference type="InterPro" id="IPR019775">
    <property type="entry name" value="WD40_repeat_CS"/>
</dbReference>
<reference evidence="11" key="2">
    <citation type="submission" date="2015-01" db="EMBL/GenBank/DDBJ databases">
        <title>Evolutionary Origins and Diversification of the Mycorrhizal Mutualists.</title>
        <authorList>
            <consortium name="DOE Joint Genome Institute"/>
            <consortium name="Mycorrhizal Genomics Consortium"/>
            <person name="Kohler A."/>
            <person name="Kuo A."/>
            <person name="Nagy L.G."/>
            <person name="Floudas D."/>
            <person name="Copeland A."/>
            <person name="Barry K.W."/>
            <person name="Cichocki N."/>
            <person name="Veneault-Fourrey C."/>
            <person name="LaButti K."/>
            <person name="Lindquist E.A."/>
            <person name="Lipzen A."/>
            <person name="Lundell T."/>
            <person name="Morin E."/>
            <person name="Murat C."/>
            <person name="Riley R."/>
            <person name="Ohm R."/>
            <person name="Sun H."/>
            <person name="Tunlid A."/>
            <person name="Henrissat B."/>
            <person name="Grigoriev I.V."/>
            <person name="Hibbett D.S."/>
            <person name="Martin F."/>
        </authorList>
    </citation>
    <scope>NUCLEOTIDE SEQUENCE [LARGE SCALE GENOMIC DNA]</scope>
    <source>
        <strain evidence="11">h7</strain>
    </source>
</reference>
<name>A0A0C3CZ11_HEBCY</name>
<dbReference type="GO" id="GO:2000001">
    <property type="term" value="P:regulation of DNA damage checkpoint"/>
    <property type="evidence" value="ECO:0007669"/>
    <property type="project" value="TreeGrafter"/>
</dbReference>
<keyword evidence="4" id="KW-0677">Repeat</keyword>
<dbReference type="HOGENOM" id="CLU_017019_1_0_1"/>
<dbReference type="Gene3D" id="2.130.10.10">
    <property type="entry name" value="YVTN repeat-like/Quinoprotein amine dehydrogenase"/>
    <property type="match status" value="2"/>
</dbReference>
<dbReference type="GO" id="GO:0003677">
    <property type="term" value="F:DNA binding"/>
    <property type="evidence" value="ECO:0007669"/>
    <property type="project" value="UniProtKB-UniRule"/>
</dbReference>
<dbReference type="GO" id="GO:0005634">
    <property type="term" value="C:nucleus"/>
    <property type="evidence" value="ECO:0007669"/>
    <property type="project" value="TreeGrafter"/>
</dbReference>
<proteinExistence type="inferred from homology"/>
<dbReference type="Pfam" id="PF00400">
    <property type="entry name" value="WD40"/>
    <property type="match status" value="1"/>
</dbReference>
<dbReference type="STRING" id="686832.A0A0C3CZ11"/>
<evidence type="ECO:0000256" key="3">
    <source>
        <dbReference type="ARBA" id="ARBA00022574"/>
    </source>
</evidence>
<dbReference type="InterPro" id="IPR036322">
    <property type="entry name" value="WD40_repeat_dom_sf"/>
</dbReference>
<evidence type="ECO:0000256" key="1">
    <source>
        <dbReference type="ARBA" id="ARBA00005434"/>
    </source>
</evidence>
<sequence length="570" mass="64379">MPAKSQYELEREANIANNLALFEELGLKEAVKDLGIPTAKLTGKRKAAPVRPKTLKRERAEPEAPRRQSRRLLTKLHPDPNETPEERKLREDALDKERIKQEDARLEAEEKARIAKRPRHDVLNFKTLAETEEPQELSWLTQTMEIVAQTSGRRVGDPEAFNFPDDAKHKTAVKYLREKVKDLKVVSRAKVTTNRVYCAVYHPEVTKDIVFFGDKHGQLGIWDARAPPDDVNDDDEGIAPDNREGGKYCRLQLHWPATSKSSISSIKLDPIDSHNLYTSSYDCTIRSLSFVSGSSKEIYASEDGVLICSMDLPPTGNEMWISDGSGGVSHLDLRQDKSHIRRYELSEAKIGCISVNPTRPNFLLTASNSRFLKIWDTRKLNGLPIESLDHAHRVGSARQTLNFESSIINKFLESKKGKGGFRGEWKHDKSASSAYWDPRGRQIVSTSYDDTLRLWDIESPVFRTDEVFPNLKPFCRIKHNCQTGKWLTILRAQWSPNPDAYPHFTVGNMDHSLDVYSSKGELITQLSDRTMISAVQAVTCSHPSIVERAASGNASGRCVLWAPKSLMVHP</sequence>
<dbReference type="PROSITE" id="PS50082">
    <property type="entry name" value="WD_REPEATS_2"/>
    <property type="match status" value="1"/>
</dbReference>
<reference evidence="10 11" key="1">
    <citation type="submission" date="2014-04" db="EMBL/GenBank/DDBJ databases">
        <authorList>
            <consortium name="DOE Joint Genome Institute"/>
            <person name="Kuo A."/>
            <person name="Gay G."/>
            <person name="Dore J."/>
            <person name="Kohler A."/>
            <person name="Nagy L.G."/>
            <person name="Floudas D."/>
            <person name="Copeland A."/>
            <person name="Barry K.W."/>
            <person name="Cichocki N."/>
            <person name="Veneault-Fourrey C."/>
            <person name="LaButti K."/>
            <person name="Lindquist E.A."/>
            <person name="Lipzen A."/>
            <person name="Lundell T."/>
            <person name="Morin E."/>
            <person name="Murat C."/>
            <person name="Sun H."/>
            <person name="Tunlid A."/>
            <person name="Henrissat B."/>
            <person name="Grigoriev I.V."/>
            <person name="Hibbett D.S."/>
            <person name="Martin F."/>
            <person name="Nordberg H.P."/>
            <person name="Cantor M.N."/>
            <person name="Hua S.X."/>
        </authorList>
    </citation>
    <scope>NUCLEOTIDE SEQUENCE [LARGE SCALE GENOMIC DNA]</scope>
    <source>
        <strain evidence="11">h7</strain>
    </source>
</reference>
<dbReference type="OrthoDB" id="9890280at2759"/>
<dbReference type="Proteomes" id="UP000053424">
    <property type="component" value="Unassembled WGS sequence"/>
</dbReference>
<dbReference type="PROSITE" id="PS00678">
    <property type="entry name" value="WD_REPEATS_1"/>
    <property type="match status" value="1"/>
</dbReference>
<comment type="function">
    <text evidence="8">DNA-binding protein that binds to both single- and double-stranded DNA. Binds preferentially to UV-damaged DNA. May be involved in DNA-metabolic processes.</text>
</comment>
<feature type="repeat" description="WD" evidence="7">
    <location>
        <begin position="424"/>
        <end position="459"/>
    </location>
</feature>
<dbReference type="PROSITE" id="PS50294">
    <property type="entry name" value="WD_REPEATS_REGION"/>
    <property type="match status" value="1"/>
</dbReference>
<feature type="compositionally biased region" description="Basic and acidic residues" evidence="9">
    <location>
        <begin position="76"/>
        <end position="95"/>
    </location>
</feature>
<evidence type="ECO:0000256" key="7">
    <source>
        <dbReference type="PROSITE-ProRule" id="PRU00221"/>
    </source>
</evidence>
<feature type="compositionally biased region" description="Basic residues" evidence="9">
    <location>
        <begin position="42"/>
        <end position="54"/>
    </location>
</feature>
<dbReference type="EMBL" id="KN831768">
    <property type="protein sequence ID" value="KIM49066.1"/>
    <property type="molecule type" value="Genomic_DNA"/>
</dbReference>
<evidence type="ECO:0000256" key="6">
    <source>
        <dbReference type="ARBA" id="ARBA00023125"/>
    </source>
</evidence>
<dbReference type="AlphaFoldDB" id="A0A0C3CZ11"/>
<dbReference type="PANTHER" id="PTHR14773:SF0">
    <property type="entry name" value="WD REPEAT-CONTAINING PROTEIN 76"/>
    <property type="match status" value="1"/>
</dbReference>
<dbReference type="InterPro" id="IPR015943">
    <property type="entry name" value="WD40/YVTN_repeat-like_dom_sf"/>
</dbReference>
<evidence type="ECO:0000256" key="5">
    <source>
        <dbReference type="ARBA" id="ARBA00022763"/>
    </source>
</evidence>
<keyword evidence="5 8" id="KW-0227">DNA damage</keyword>